<dbReference type="Proteomes" id="UP001642540">
    <property type="component" value="Unassembled WGS sequence"/>
</dbReference>
<keyword evidence="2" id="KW-1185">Reference proteome</keyword>
<comment type="caution">
    <text evidence="1">The sequence shown here is derived from an EMBL/GenBank/DDBJ whole genome shotgun (WGS) entry which is preliminary data.</text>
</comment>
<name>A0ABP1PR93_9HEXA</name>
<organism evidence="1 2">
    <name type="scientific">Orchesella dallaii</name>
    <dbReference type="NCBI Taxonomy" id="48710"/>
    <lineage>
        <taxon>Eukaryota</taxon>
        <taxon>Metazoa</taxon>
        <taxon>Ecdysozoa</taxon>
        <taxon>Arthropoda</taxon>
        <taxon>Hexapoda</taxon>
        <taxon>Collembola</taxon>
        <taxon>Entomobryomorpha</taxon>
        <taxon>Entomobryoidea</taxon>
        <taxon>Orchesellidae</taxon>
        <taxon>Orchesellinae</taxon>
        <taxon>Orchesella</taxon>
    </lineage>
</organism>
<evidence type="ECO:0000313" key="1">
    <source>
        <dbReference type="EMBL" id="CAL8074333.1"/>
    </source>
</evidence>
<reference evidence="1 2" key="1">
    <citation type="submission" date="2024-08" db="EMBL/GenBank/DDBJ databases">
        <authorList>
            <person name="Cucini C."/>
            <person name="Frati F."/>
        </authorList>
    </citation>
    <scope>NUCLEOTIDE SEQUENCE [LARGE SCALE GENOMIC DNA]</scope>
</reference>
<dbReference type="EMBL" id="CAXLJM020000007">
    <property type="protein sequence ID" value="CAL8074333.1"/>
    <property type="molecule type" value="Genomic_DNA"/>
</dbReference>
<protein>
    <submittedName>
        <fullName evidence="1">Uncharacterized protein</fullName>
    </submittedName>
</protein>
<evidence type="ECO:0000313" key="2">
    <source>
        <dbReference type="Proteomes" id="UP001642540"/>
    </source>
</evidence>
<accession>A0ABP1PR93</accession>
<sequence length="129" mass="15013">MVQQVHNKSYIKPENPLKSRLTVSIREKSLKNVVRFRASTQTVKVITPYVNTTFNRSKPLYILSTSNVDECCQPVRCQSQQLQPSIAISRDTRVRSECRRRVQQTDEQVSEFANTFVTFPFKQFNIQEA</sequence>
<gene>
    <name evidence="1" type="ORF">ODALV1_LOCUS2856</name>
</gene>
<proteinExistence type="predicted"/>